<dbReference type="PROSITE" id="PS51257">
    <property type="entry name" value="PROKAR_LIPOPROTEIN"/>
    <property type="match status" value="1"/>
</dbReference>
<keyword evidence="2" id="KW-0732">Signal</keyword>
<evidence type="ECO:0000256" key="2">
    <source>
        <dbReference type="SAM" id="SignalP"/>
    </source>
</evidence>
<dbReference type="Pfam" id="PF03640">
    <property type="entry name" value="Lipoprotein_15"/>
    <property type="match status" value="2"/>
</dbReference>
<dbReference type="GO" id="GO:0043448">
    <property type="term" value="P:alkane catabolic process"/>
    <property type="evidence" value="ECO:0007669"/>
    <property type="project" value="TreeGrafter"/>
</dbReference>
<feature type="compositionally biased region" description="Low complexity" evidence="1">
    <location>
        <begin position="22"/>
        <end position="39"/>
    </location>
</feature>
<sequence length="177" mass="18235">MTTKLARIALATAVLAFALAGCTSPPADDTSTDTDTGTSQEAEDTTTEDEGTDDSGDAAGEAELMVAETSLGEVVVDADGMTVYMFDNDTQDSGVSSCEGQCLENWPPVTTESDAPAVDGVSGEVGTITGTDGSTQVTLNGWPLYYFIGDEAAGDVNGQAVNDVWWVLTPDGERFAG</sequence>
<proteinExistence type="predicted"/>
<dbReference type="InterPro" id="IPR005297">
    <property type="entry name" value="Lipoprotein_repeat"/>
</dbReference>
<dbReference type="EMBL" id="CP054038">
    <property type="protein sequence ID" value="QKJ19072.1"/>
    <property type="molecule type" value="Genomic_DNA"/>
</dbReference>
<name>A0A7D4Q0B5_9MICO</name>
<dbReference type="Proteomes" id="UP000502498">
    <property type="component" value="Chromosome"/>
</dbReference>
<protein>
    <recommendedName>
        <fullName evidence="5">Lipoprotein</fullName>
    </recommendedName>
</protein>
<evidence type="ECO:0000313" key="4">
    <source>
        <dbReference type="Proteomes" id="UP000502498"/>
    </source>
</evidence>
<evidence type="ECO:0000313" key="3">
    <source>
        <dbReference type="EMBL" id="QKJ19072.1"/>
    </source>
</evidence>
<evidence type="ECO:0000256" key="1">
    <source>
        <dbReference type="SAM" id="MobiDB-lite"/>
    </source>
</evidence>
<accession>A0A7D4Q0B5</accession>
<dbReference type="PANTHER" id="PTHR39335:SF1">
    <property type="entry name" value="BLL4220 PROTEIN"/>
    <property type="match status" value="1"/>
</dbReference>
<feature type="region of interest" description="Disordered" evidence="1">
    <location>
        <begin position="22"/>
        <end position="57"/>
    </location>
</feature>
<dbReference type="RefSeq" id="WP_172989513.1">
    <property type="nucleotide sequence ID" value="NZ_CP054038.1"/>
</dbReference>
<gene>
    <name evidence="3" type="ORF">HQM25_06585</name>
</gene>
<evidence type="ECO:0008006" key="5">
    <source>
        <dbReference type="Google" id="ProtNLM"/>
    </source>
</evidence>
<reference evidence="3 4" key="1">
    <citation type="submission" date="2020-05" db="EMBL/GenBank/DDBJ databases">
        <title>Strain PA2F3 complete genome.</title>
        <authorList>
            <person name="Kim Y.-S."/>
            <person name="Kim S.-J."/>
            <person name="Jung H.-k."/>
            <person name="Kim S.-E."/>
            <person name="Kim K.-H."/>
        </authorList>
    </citation>
    <scope>NUCLEOTIDE SEQUENCE [LARGE SCALE GENOMIC DNA]</scope>
    <source>
        <strain evidence="3 4">PA2F3</strain>
    </source>
</reference>
<feature type="chain" id="PRO_5028815808" description="Lipoprotein" evidence="2">
    <location>
        <begin position="28"/>
        <end position="177"/>
    </location>
</feature>
<dbReference type="PANTHER" id="PTHR39335">
    <property type="entry name" value="BLL4220 PROTEIN"/>
    <property type="match status" value="1"/>
</dbReference>
<feature type="signal peptide" evidence="2">
    <location>
        <begin position="1"/>
        <end position="27"/>
    </location>
</feature>
<organism evidence="3 4">
    <name type="scientific">Microbacterium hominis</name>
    <dbReference type="NCBI Taxonomy" id="162426"/>
    <lineage>
        <taxon>Bacteria</taxon>
        <taxon>Bacillati</taxon>
        <taxon>Actinomycetota</taxon>
        <taxon>Actinomycetes</taxon>
        <taxon>Micrococcales</taxon>
        <taxon>Microbacteriaceae</taxon>
        <taxon>Microbacterium</taxon>
    </lineage>
</organism>
<feature type="compositionally biased region" description="Acidic residues" evidence="1">
    <location>
        <begin position="41"/>
        <end position="56"/>
    </location>
</feature>
<dbReference type="AlphaFoldDB" id="A0A7D4Q0B5"/>